<sequence length="404" mass="45171">MRCTARFSARLAIRRQDRQLLPPHRQRRSDRRGGSHRPHPARVGPQRPCRHTTADAAVARLSDQARPLHRGGAPGQRNPAHQDPRRQVACRPDARRPNGRLGLVSPTFVAPPQWTAAELKAARDTAEDAFTHLRREEGPKAFQRMYNQLRPRVEQVFEASDDIQNLTGAVFKADPQAWQACRYLCGPPISQEDLWTLVGGPKFRSVPPDYAEDTAEAIRVVVDPVRFPWLAQGRPPWPDEREMAIMATTVLWAAQQTGTERRGEASSRQETMTAKTLDDAGLTLEVSRAPIQFIDDMPRGGYSRERRLAGAKCDVPARLFDGRLLALECKVSNGPKNGWKRVNREVGGKSDAWRAHFGSQALTGVILAGVFDLSCLVTAQDRGVIILWEHDMNPLREFVESTSA</sequence>
<gene>
    <name evidence="2" type="ORF">D8S82_12625</name>
</gene>
<dbReference type="AlphaFoldDB" id="A0A544W1N7"/>
<accession>A0A544W1N7</accession>
<feature type="compositionally biased region" description="Basic residues" evidence="1">
    <location>
        <begin position="24"/>
        <end position="40"/>
    </location>
</feature>
<proteinExistence type="predicted"/>
<keyword evidence="2" id="KW-0378">Hydrolase</keyword>
<dbReference type="EMBL" id="VIFX01000014">
    <property type="protein sequence ID" value="TQR86157.1"/>
    <property type="molecule type" value="Genomic_DNA"/>
</dbReference>
<evidence type="ECO:0000313" key="3">
    <source>
        <dbReference type="Proteomes" id="UP000315759"/>
    </source>
</evidence>
<dbReference type="GO" id="GO:0003677">
    <property type="term" value="F:DNA binding"/>
    <property type="evidence" value="ECO:0007669"/>
    <property type="project" value="InterPro"/>
</dbReference>
<name>A0A544W1N7_9MYCO</name>
<keyword evidence="3" id="KW-1185">Reference proteome</keyword>
<evidence type="ECO:0000256" key="1">
    <source>
        <dbReference type="SAM" id="MobiDB-lite"/>
    </source>
</evidence>
<dbReference type="GO" id="GO:0009036">
    <property type="term" value="F:type II site-specific deoxyribonuclease activity"/>
    <property type="evidence" value="ECO:0007669"/>
    <property type="project" value="InterPro"/>
</dbReference>
<reference evidence="2 3" key="1">
    <citation type="submission" date="2018-10" db="EMBL/GenBank/DDBJ databases">
        <title>Draft genome of Mycobacterium hodleri strain B.</title>
        <authorList>
            <person name="Amande T.J."/>
            <person name="Mcgenity T.J."/>
        </authorList>
    </citation>
    <scope>NUCLEOTIDE SEQUENCE [LARGE SCALE GENOMIC DNA]</scope>
    <source>
        <strain evidence="2 3">B</strain>
    </source>
</reference>
<organism evidence="2 3">
    <name type="scientific">Mycolicibacterium hodleri</name>
    <dbReference type="NCBI Taxonomy" id="49897"/>
    <lineage>
        <taxon>Bacteria</taxon>
        <taxon>Bacillati</taxon>
        <taxon>Actinomycetota</taxon>
        <taxon>Actinomycetes</taxon>
        <taxon>Mycobacteriales</taxon>
        <taxon>Mycobacteriaceae</taxon>
        <taxon>Mycolicibacterium</taxon>
    </lineage>
</organism>
<dbReference type="InterPro" id="IPR019072">
    <property type="entry name" value="Restrct_endonuc_II_XamI"/>
</dbReference>
<dbReference type="Proteomes" id="UP000315759">
    <property type="component" value="Unassembled WGS sequence"/>
</dbReference>
<dbReference type="GO" id="GO:0009307">
    <property type="term" value="P:DNA restriction-modification system"/>
    <property type="evidence" value="ECO:0007669"/>
    <property type="project" value="InterPro"/>
</dbReference>
<feature type="compositionally biased region" description="Basic and acidic residues" evidence="1">
    <location>
        <begin position="80"/>
        <end position="96"/>
    </location>
</feature>
<dbReference type="Pfam" id="PF09572">
    <property type="entry name" value="RE_XamI"/>
    <property type="match status" value="1"/>
</dbReference>
<feature type="region of interest" description="Disordered" evidence="1">
    <location>
        <begin position="15"/>
        <end position="50"/>
    </location>
</feature>
<keyword evidence="2" id="KW-0540">Nuclease</keyword>
<feature type="region of interest" description="Disordered" evidence="1">
    <location>
        <begin position="64"/>
        <end position="106"/>
    </location>
</feature>
<protein>
    <submittedName>
        <fullName evidence="2">XamI family restriction endonuclease</fullName>
    </submittedName>
</protein>
<comment type="caution">
    <text evidence="2">The sequence shown here is derived from an EMBL/GenBank/DDBJ whole genome shotgun (WGS) entry which is preliminary data.</text>
</comment>
<evidence type="ECO:0000313" key="2">
    <source>
        <dbReference type="EMBL" id="TQR86157.1"/>
    </source>
</evidence>
<keyword evidence="2" id="KW-0255">Endonuclease</keyword>